<gene>
    <name evidence="1" type="ORF">MarbSA_14500</name>
</gene>
<accession>A0ACA8R531</accession>
<protein>
    <submittedName>
        <fullName evidence="1">Uncharacterized protein</fullName>
    </submittedName>
</protein>
<evidence type="ECO:0000313" key="1">
    <source>
        <dbReference type="EMBL" id="BBL62410.1"/>
    </source>
</evidence>
<name>A0ACA8R531_METAZ</name>
<keyword evidence="2" id="KW-1185">Reference proteome</keyword>
<organism evidence="1 2">
    <name type="scientific">Methanobrevibacter arboriphilus</name>
    <dbReference type="NCBI Taxonomy" id="39441"/>
    <lineage>
        <taxon>Archaea</taxon>
        <taxon>Methanobacteriati</taxon>
        <taxon>Methanobacteriota</taxon>
        <taxon>Methanomada group</taxon>
        <taxon>Methanobacteria</taxon>
        <taxon>Methanobacteriales</taxon>
        <taxon>Methanobacteriaceae</taxon>
        <taxon>Methanobrevibacter</taxon>
    </lineage>
</organism>
<sequence>MNTIITLEGVPFEGFEHANFIASLIKLFEDFDIPIENVSYSGDLEGRIYKISTYKGHYNSLNALLRSIADNKVGPISFDDTILYKDNNSSKDWKELF</sequence>
<reference evidence="1" key="1">
    <citation type="submission" date="2019-06" db="EMBL/GenBank/DDBJ databases">
        <title>Complete genome sequence of Methanobrevibacter arboriphilus strain SA.</title>
        <authorList>
            <person name="Asakawa S."/>
        </authorList>
    </citation>
    <scope>NUCLEOTIDE SEQUENCE</scope>
    <source>
        <strain evidence="1">SA</strain>
    </source>
</reference>
<dbReference type="EMBL" id="AP019779">
    <property type="protein sequence ID" value="BBL62410.1"/>
    <property type="molecule type" value="Genomic_DNA"/>
</dbReference>
<proteinExistence type="predicted"/>
<evidence type="ECO:0000313" key="2">
    <source>
        <dbReference type="Proteomes" id="UP000825015"/>
    </source>
</evidence>
<dbReference type="Proteomes" id="UP000825015">
    <property type="component" value="Chromosome"/>
</dbReference>